<evidence type="ECO:0000313" key="2">
    <source>
        <dbReference type="EMBL" id="MFC0683304.1"/>
    </source>
</evidence>
<name>A0ABV6S388_9SPHN</name>
<evidence type="ECO:0008006" key="4">
    <source>
        <dbReference type="Google" id="ProtNLM"/>
    </source>
</evidence>
<sequence>MKSAYRLPDPGHILPERAVVIRRHGFADHYRLLFISIVLGLVSIGTVVVVWPGLYADYRIRQNPVEVPEASLASSECKTKNISVNCKAGIAYPRDGQTQIRSVEFSFISLDRGDFETTVVAERGHPDNITLSLAIDELWNRFLGSLAIVVLLGWTAILMARRFIHVSAAVKAFRQPAVLQPVWARITLRGKGKGWGWGGGRNRITYFPVTGLRKGMAIPTLFTKAETPWMHYDPAQNETFALAALHPGAILPIMLDEAFDRLELTDDEVRQARAARDGLAARIGD</sequence>
<gene>
    <name evidence="2" type="ORF">ACFFF8_01715</name>
</gene>
<keyword evidence="1" id="KW-1133">Transmembrane helix</keyword>
<feature type="transmembrane region" description="Helical" evidence="1">
    <location>
        <begin position="32"/>
        <end position="54"/>
    </location>
</feature>
<feature type="transmembrane region" description="Helical" evidence="1">
    <location>
        <begin position="142"/>
        <end position="164"/>
    </location>
</feature>
<proteinExistence type="predicted"/>
<comment type="caution">
    <text evidence="2">The sequence shown here is derived from an EMBL/GenBank/DDBJ whole genome shotgun (WGS) entry which is preliminary data.</text>
</comment>
<dbReference type="EMBL" id="JBHLTM010000009">
    <property type="protein sequence ID" value="MFC0683304.1"/>
    <property type="molecule type" value="Genomic_DNA"/>
</dbReference>
<organism evidence="2 3">
    <name type="scientific">Novosphingobium clariflavum</name>
    <dbReference type="NCBI Taxonomy" id="2029884"/>
    <lineage>
        <taxon>Bacteria</taxon>
        <taxon>Pseudomonadati</taxon>
        <taxon>Pseudomonadota</taxon>
        <taxon>Alphaproteobacteria</taxon>
        <taxon>Sphingomonadales</taxon>
        <taxon>Sphingomonadaceae</taxon>
        <taxon>Novosphingobium</taxon>
    </lineage>
</organism>
<dbReference type="Proteomes" id="UP001589858">
    <property type="component" value="Unassembled WGS sequence"/>
</dbReference>
<reference evidence="2 3" key="1">
    <citation type="submission" date="2024-09" db="EMBL/GenBank/DDBJ databases">
        <authorList>
            <person name="Sun Q."/>
            <person name="Mori K."/>
        </authorList>
    </citation>
    <scope>NUCLEOTIDE SEQUENCE [LARGE SCALE GENOMIC DNA]</scope>
    <source>
        <strain evidence="2 3">CICC 11035S</strain>
    </source>
</reference>
<protein>
    <recommendedName>
        <fullName evidence="4">DUF3592 domain-containing protein</fullName>
    </recommendedName>
</protein>
<keyword evidence="3" id="KW-1185">Reference proteome</keyword>
<keyword evidence="1" id="KW-0812">Transmembrane</keyword>
<keyword evidence="1" id="KW-0472">Membrane</keyword>
<evidence type="ECO:0000256" key="1">
    <source>
        <dbReference type="SAM" id="Phobius"/>
    </source>
</evidence>
<evidence type="ECO:0000313" key="3">
    <source>
        <dbReference type="Proteomes" id="UP001589858"/>
    </source>
</evidence>
<dbReference type="RefSeq" id="WP_267220431.1">
    <property type="nucleotide sequence ID" value="NZ_JAPCWC010000007.1"/>
</dbReference>
<accession>A0ABV6S388</accession>